<dbReference type="EMBL" id="JAHQIW010006068">
    <property type="protein sequence ID" value="KAJ1368028.1"/>
    <property type="molecule type" value="Genomic_DNA"/>
</dbReference>
<evidence type="ECO:0000256" key="4">
    <source>
        <dbReference type="ARBA" id="ARBA00023288"/>
    </source>
</evidence>
<evidence type="ECO:0000313" key="7">
    <source>
        <dbReference type="Proteomes" id="UP001196413"/>
    </source>
</evidence>
<dbReference type="Proteomes" id="UP001196413">
    <property type="component" value="Unassembled WGS sequence"/>
</dbReference>
<proteinExistence type="inferred from homology"/>
<dbReference type="GO" id="GO:0016020">
    <property type="term" value="C:membrane"/>
    <property type="evidence" value="ECO:0007669"/>
    <property type="project" value="UniProtKB-SubCell"/>
</dbReference>
<comment type="similarity">
    <text evidence="2">Belongs to the CYRI family.</text>
</comment>
<keyword evidence="7" id="KW-1185">Reference proteome</keyword>
<dbReference type="Pfam" id="PF07159">
    <property type="entry name" value="CYRIA-B_Rac1-bd"/>
    <property type="match status" value="1"/>
</dbReference>
<protein>
    <recommendedName>
        <fullName evidence="5">CYRIA/CYRIB Rac1 binding domain-containing protein</fullName>
    </recommendedName>
</protein>
<comment type="caution">
    <text evidence="6">The sequence shown here is derived from an EMBL/GenBank/DDBJ whole genome shotgun (WGS) entry which is preliminary data.</text>
</comment>
<name>A0AAD5R248_PARTN</name>
<evidence type="ECO:0000256" key="1">
    <source>
        <dbReference type="ARBA" id="ARBA00004635"/>
    </source>
</evidence>
<organism evidence="6 7">
    <name type="scientific">Parelaphostrongylus tenuis</name>
    <name type="common">Meningeal worm</name>
    <dbReference type="NCBI Taxonomy" id="148309"/>
    <lineage>
        <taxon>Eukaryota</taxon>
        <taxon>Metazoa</taxon>
        <taxon>Ecdysozoa</taxon>
        <taxon>Nematoda</taxon>
        <taxon>Chromadorea</taxon>
        <taxon>Rhabditida</taxon>
        <taxon>Rhabditina</taxon>
        <taxon>Rhabditomorpha</taxon>
        <taxon>Strongyloidea</taxon>
        <taxon>Metastrongylidae</taxon>
        <taxon>Parelaphostrongylus</taxon>
    </lineage>
</organism>
<feature type="domain" description="CYRIA/CYRIB Rac1 binding" evidence="5">
    <location>
        <begin position="31"/>
        <end position="327"/>
    </location>
</feature>
<dbReference type="PANTHER" id="PTHR12422">
    <property type="entry name" value="GH09096P"/>
    <property type="match status" value="1"/>
</dbReference>
<sequence>MTGGSSCGEVVRSILRSHCDGSQADIDYVELFLDFENASPQDDERDLFDRCERLIHQCADVLSDVKSYGKGATDVIRQSLQNQHDLSLRNSAMNHVVEFVSRIRCYFELSLRIEKLVPDLLWDLCSGPLPPEEQLDRKQSLARQLARIVDFVLDFDAAKMCTPALQNDFSHYRRGIGLGLLEKSATEVELANSISLFLANPTPMLSSLTSATLDFVRSHPMLPIGNTTDTLATIVSVCRYMVGSPEVSPRINETTRLFCIRVMVGCLILYDHIDENGAFVRESPINLRAVVNVVKEQTQPPQTEALLNALRYTSKHFSQASTPKSVRAILA</sequence>
<keyword evidence="3" id="KW-0472">Membrane</keyword>
<evidence type="ECO:0000256" key="3">
    <source>
        <dbReference type="ARBA" id="ARBA00023136"/>
    </source>
</evidence>
<gene>
    <name evidence="6" type="ORF">KIN20_029079</name>
</gene>
<evidence type="ECO:0000313" key="6">
    <source>
        <dbReference type="EMBL" id="KAJ1368028.1"/>
    </source>
</evidence>
<evidence type="ECO:0000259" key="5">
    <source>
        <dbReference type="Pfam" id="PF07159"/>
    </source>
</evidence>
<reference evidence="6" key="1">
    <citation type="submission" date="2021-06" db="EMBL/GenBank/DDBJ databases">
        <title>Parelaphostrongylus tenuis whole genome reference sequence.</title>
        <authorList>
            <person name="Garwood T.J."/>
            <person name="Larsen P.A."/>
            <person name="Fountain-Jones N.M."/>
            <person name="Garbe J.R."/>
            <person name="Macchietto M.G."/>
            <person name="Kania S.A."/>
            <person name="Gerhold R.W."/>
            <person name="Richards J.E."/>
            <person name="Wolf T.M."/>
        </authorList>
    </citation>
    <scope>NUCLEOTIDE SEQUENCE</scope>
    <source>
        <strain evidence="6">MNPRO001-30</strain>
        <tissue evidence="6">Meninges</tissue>
    </source>
</reference>
<dbReference type="InterPro" id="IPR009828">
    <property type="entry name" value="CYRIA/CYRIB_Rac1-bd"/>
</dbReference>
<dbReference type="InterPro" id="IPR039789">
    <property type="entry name" value="CYRI"/>
</dbReference>
<keyword evidence="4" id="KW-0449">Lipoprotein</keyword>
<dbReference type="AlphaFoldDB" id="A0AAD5R248"/>
<dbReference type="GO" id="GO:0030833">
    <property type="term" value="P:regulation of actin filament polymerization"/>
    <property type="evidence" value="ECO:0007669"/>
    <property type="project" value="InterPro"/>
</dbReference>
<dbReference type="GO" id="GO:0031267">
    <property type="term" value="F:small GTPase binding"/>
    <property type="evidence" value="ECO:0007669"/>
    <property type="project" value="InterPro"/>
</dbReference>
<accession>A0AAD5R248</accession>
<comment type="subcellular location">
    <subcellularLocation>
        <location evidence="1">Membrane</location>
        <topology evidence="1">Lipid-anchor</topology>
    </subcellularLocation>
</comment>
<evidence type="ECO:0000256" key="2">
    <source>
        <dbReference type="ARBA" id="ARBA00005778"/>
    </source>
</evidence>